<feature type="transmembrane region" description="Helical" evidence="8">
    <location>
        <begin position="332"/>
        <end position="353"/>
    </location>
</feature>
<dbReference type="EC" id="2.4.-.-" evidence="10"/>
<organism evidence="10 11">
    <name type="scientific">Trichocoleus desertorum GB2-A4</name>
    <dbReference type="NCBI Taxonomy" id="2933944"/>
    <lineage>
        <taxon>Bacteria</taxon>
        <taxon>Bacillati</taxon>
        <taxon>Cyanobacteriota</taxon>
        <taxon>Cyanophyceae</taxon>
        <taxon>Leptolyngbyales</taxon>
        <taxon>Trichocoleusaceae</taxon>
        <taxon>Trichocoleus</taxon>
    </lineage>
</organism>
<evidence type="ECO:0000256" key="6">
    <source>
        <dbReference type="ARBA" id="ARBA00022989"/>
    </source>
</evidence>
<evidence type="ECO:0000256" key="4">
    <source>
        <dbReference type="ARBA" id="ARBA00022679"/>
    </source>
</evidence>
<evidence type="ECO:0000256" key="5">
    <source>
        <dbReference type="ARBA" id="ARBA00022692"/>
    </source>
</evidence>
<dbReference type="InterPro" id="IPR050297">
    <property type="entry name" value="LipidA_mod_glycosyltrf_83"/>
</dbReference>
<dbReference type="GO" id="GO:0016757">
    <property type="term" value="F:glycosyltransferase activity"/>
    <property type="evidence" value="ECO:0007669"/>
    <property type="project" value="UniProtKB-KW"/>
</dbReference>
<gene>
    <name evidence="10" type="ORF">NC998_15895</name>
</gene>
<dbReference type="Pfam" id="PF13231">
    <property type="entry name" value="PMT_2"/>
    <property type="match status" value="1"/>
</dbReference>
<reference evidence="10 11" key="1">
    <citation type="submission" date="2022-04" db="EMBL/GenBank/DDBJ databases">
        <title>Positive selection, recombination, and allopatry shape intraspecific diversity of widespread and dominant cyanobacteria.</title>
        <authorList>
            <person name="Wei J."/>
            <person name="Shu W."/>
            <person name="Hu C."/>
        </authorList>
    </citation>
    <scope>NUCLEOTIDE SEQUENCE [LARGE SCALE GENOMIC DNA]</scope>
    <source>
        <strain evidence="10 11">GB2-A4</strain>
    </source>
</reference>
<dbReference type="InterPro" id="IPR038731">
    <property type="entry name" value="RgtA/B/C-like"/>
</dbReference>
<evidence type="ECO:0000259" key="9">
    <source>
        <dbReference type="Pfam" id="PF13231"/>
    </source>
</evidence>
<feature type="transmembrane region" description="Helical" evidence="8">
    <location>
        <begin position="20"/>
        <end position="38"/>
    </location>
</feature>
<evidence type="ECO:0000256" key="8">
    <source>
        <dbReference type="SAM" id="Phobius"/>
    </source>
</evidence>
<dbReference type="Proteomes" id="UP001464891">
    <property type="component" value="Unassembled WGS sequence"/>
</dbReference>
<feature type="transmembrane region" description="Helical" evidence="8">
    <location>
        <begin position="365"/>
        <end position="387"/>
    </location>
</feature>
<feature type="transmembrane region" description="Helical" evidence="8">
    <location>
        <begin position="149"/>
        <end position="172"/>
    </location>
</feature>
<feature type="transmembrane region" description="Helical" evidence="8">
    <location>
        <begin position="209"/>
        <end position="235"/>
    </location>
</feature>
<keyword evidence="5 8" id="KW-0812">Transmembrane</keyword>
<feature type="domain" description="Glycosyltransferase RgtA/B/C/D-like" evidence="9">
    <location>
        <begin position="104"/>
        <end position="265"/>
    </location>
</feature>
<comment type="caution">
    <text evidence="10">The sequence shown here is derived from an EMBL/GenBank/DDBJ whole genome shotgun (WGS) entry which is preliminary data.</text>
</comment>
<keyword evidence="3 10" id="KW-0328">Glycosyltransferase</keyword>
<protein>
    <submittedName>
        <fullName evidence="10">Glycosyltransferase family 39 protein</fullName>
        <ecNumber evidence="10">2.4.-.-</ecNumber>
    </submittedName>
</protein>
<dbReference type="EMBL" id="JAMPKM010000009">
    <property type="protein sequence ID" value="MEP0818582.1"/>
    <property type="molecule type" value="Genomic_DNA"/>
</dbReference>
<evidence type="ECO:0000256" key="7">
    <source>
        <dbReference type="ARBA" id="ARBA00023136"/>
    </source>
</evidence>
<keyword evidence="2" id="KW-1003">Cell membrane</keyword>
<dbReference type="RefSeq" id="WP_190436862.1">
    <property type="nucleotide sequence ID" value="NZ_JAMPKM010000009.1"/>
</dbReference>
<keyword evidence="7 8" id="KW-0472">Membrane</keyword>
<dbReference type="PANTHER" id="PTHR33908:SF11">
    <property type="entry name" value="MEMBRANE PROTEIN"/>
    <property type="match status" value="1"/>
</dbReference>
<keyword evidence="11" id="KW-1185">Reference proteome</keyword>
<comment type="subcellular location">
    <subcellularLocation>
        <location evidence="1">Cell membrane</location>
        <topology evidence="1">Multi-pass membrane protein</topology>
    </subcellularLocation>
</comment>
<accession>A0ABV0J9X4</accession>
<evidence type="ECO:0000256" key="1">
    <source>
        <dbReference type="ARBA" id="ARBA00004651"/>
    </source>
</evidence>
<keyword evidence="4 10" id="KW-0808">Transferase</keyword>
<feature type="transmembrane region" description="Helical" evidence="8">
    <location>
        <begin position="247"/>
        <end position="266"/>
    </location>
</feature>
<feature type="transmembrane region" description="Helical" evidence="8">
    <location>
        <begin position="179"/>
        <end position="197"/>
    </location>
</feature>
<keyword evidence="6 8" id="KW-1133">Transmembrane helix</keyword>
<sequence length="534" mass="60317">MNAKPFTKQAWANSSTVSHWLKFLCIFLLVLGICFRFVNLGQKVYWKDEAYTSLWLSGHSRTEIIANIFNGQTLRASDISKYQFPSPDRNALDTVKQLATNDPQHPPLYYLLGWFWLKIFGTSTATLRSLSAFLSLLIFPSLYWFCRELFGSAVPGWTAIALFAVSPFHVLYAQEAREYSLWTAIVVLCSAALLSALRQQTKVSWGVYSLTIVLGFYTCILQGLVVVSHGLYVLLTQGWRLNKTWKAYLASSLIAFVGFLPWLPYLKQIDGVGWTATPIPLSAFIKIWALNLSRLFLDVQFSLKNPLTYLILPILVLVAYSLYFVIRNAPKPTWLFIVTLLGVTLFAFTAPDLIGGGRRSLINRYLIPCYIAIQLGVTYLLSVKIFAPKSDFPYFWRSLLAILVGLGIISCATSTSATTWWHKYSSNANPAIARVINQSPHSLVISDSSFGEVLALSHLLEPDVKLRLTLEPQQPIVSQQVIQEFSDVFLLEPSRNFRETLAQQAFHSQRVPRVQNLWHLQQDSSPKVPNDRAS</sequence>
<name>A0ABV0J9X4_9CYAN</name>
<evidence type="ECO:0000313" key="10">
    <source>
        <dbReference type="EMBL" id="MEP0818582.1"/>
    </source>
</evidence>
<evidence type="ECO:0000313" key="11">
    <source>
        <dbReference type="Proteomes" id="UP001464891"/>
    </source>
</evidence>
<feature type="transmembrane region" description="Helical" evidence="8">
    <location>
        <begin position="309"/>
        <end position="326"/>
    </location>
</feature>
<dbReference type="PANTHER" id="PTHR33908">
    <property type="entry name" value="MANNOSYLTRANSFERASE YKCB-RELATED"/>
    <property type="match status" value="1"/>
</dbReference>
<feature type="transmembrane region" description="Helical" evidence="8">
    <location>
        <begin position="399"/>
        <end position="421"/>
    </location>
</feature>
<evidence type="ECO:0000256" key="2">
    <source>
        <dbReference type="ARBA" id="ARBA00022475"/>
    </source>
</evidence>
<evidence type="ECO:0000256" key="3">
    <source>
        <dbReference type="ARBA" id="ARBA00022676"/>
    </source>
</evidence>
<proteinExistence type="predicted"/>